<dbReference type="PANTHER" id="PTHR22748:SF26">
    <property type="entry name" value="ENDONUCLEASE_EXONUCLEASE_PHOSPHATASE DOMAIN-CONTAINING PROTEIN"/>
    <property type="match status" value="1"/>
</dbReference>
<keyword evidence="7 9" id="KW-0460">Magnesium</keyword>
<dbReference type="CDD" id="cd09076">
    <property type="entry name" value="L1-EN"/>
    <property type="match status" value="1"/>
</dbReference>
<keyword evidence="6" id="KW-0378">Hydrolase</keyword>
<evidence type="ECO:0000256" key="1">
    <source>
        <dbReference type="ARBA" id="ARBA00000493"/>
    </source>
</evidence>
<feature type="binding site" evidence="9">
    <location>
        <position position="133"/>
    </location>
    <ligand>
        <name>Mg(2+)</name>
        <dbReference type="ChEBI" id="CHEBI:18420"/>
        <label>1</label>
    </ligand>
</feature>
<name>A0A3Q2QH20_FUNHE</name>
<feature type="site" description="Important for catalytic activity" evidence="10">
    <location>
        <position position="194"/>
    </location>
</feature>
<comment type="catalytic activity">
    <reaction evidence="1">
        <text>Exonucleolytic cleavage in the 3'- to 5'-direction to yield nucleoside 5'-phosphates.</text>
        <dbReference type="EC" id="3.1.11.2"/>
    </reaction>
</comment>
<evidence type="ECO:0000256" key="10">
    <source>
        <dbReference type="PIRSR" id="PIRSR604808-3"/>
    </source>
</evidence>
<dbReference type="Gene3D" id="3.60.10.10">
    <property type="entry name" value="Endonuclease/exonuclease/phosphatase"/>
    <property type="match status" value="1"/>
</dbReference>
<dbReference type="GO" id="GO:0008311">
    <property type="term" value="F:double-stranded DNA 3'-5' DNA exonuclease activity"/>
    <property type="evidence" value="ECO:0007669"/>
    <property type="project" value="UniProtKB-EC"/>
</dbReference>
<evidence type="ECO:0000256" key="9">
    <source>
        <dbReference type="PIRSR" id="PIRSR604808-2"/>
    </source>
</evidence>
<evidence type="ECO:0000256" key="3">
    <source>
        <dbReference type="ARBA" id="ARBA00012115"/>
    </source>
</evidence>
<sequence>MSLSFVSINVRGLKNIVKRKAFFLFCKEQQANFFFLQETHSETTDGKFWKQQWGDEILFSHGTSPSAGVMVLFNKFPGKVIGHKIDPDGHWLIMVIEMHDQKYILLCVYGYNNKTINRFTFMTEKVVMGGDFNIAPDSWLDHKPHRGQQPEYDDILTNLCTSTHTVDYWRISNPTTVKYTWTNSADNNMRSRLDYWLISQMIAKDVLKCEISVSP</sequence>
<dbReference type="InterPro" id="IPR004808">
    <property type="entry name" value="AP_endonuc_1"/>
</dbReference>
<comment type="similarity">
    <text evidence="2">Belongs to the DNA repair enzymes AP/ExoA family.</text>
</comment>
<organism evidence="12 13">
    <name type="scientific">Fundulus heteroclitus</name>
    <name type="common">Killifish</name>
    <name type="synonym">Mummichog</name>
    <dbReference type="NCBI Taxonomy" id="8078"/>
    <lineage>
        <taxon>Eukaryota</taxon>
        <taxon>Metazoa</taxon>
        <taxon>Chordata</taxon>
        <taxon>Craniata</taxon>
        <taxon>Vertebrata</taxon>
        <taxon>Euteleostomi</taxon>
        <taxon>Actinopterygii</taxon>
        <taxon>Neopterygii</taxon>
        <taxon>Teleostei</taxon>
        <taxon>Neoteleostei</taxon>
        <taxon>Acanthomorphata</taxon>
        <taxon>Ovalentaria</taxon>
        <taxon>Atherinomorphae</taxon>
        <taxon>Cyprinodontiformes</taxon>
        <taxon>Fundulidae</taxon>
        <taxon>Fundulus</taxon>
    </lineage>
</organism>
<evidence type="ECO:0000256" key="6">
    <source>
        <dbReference type="ARBA" id="ARBA00022801"/>
    </source>
</evidence>
<evidence type="ECO:0000313" key="13">
    <source>
        <dbReference type="Proteomes" id="UP000265000"/>
    </source>
</evidence>
<dbReference type="GO" id="GO:0003906">
    <property type="term" value="F:DNA-(apurinic or apyrimidinic site) endonuclease activity"/>
    <property type="evidence" value="ECO:0007669"/>
    <property type="project" value="TreeGrafter"/>
</dbReference>
<dbReference type="PANTHER" id="PTHR22748">
    <property type="entry name" value="AP ENDONUCLEASE"/>
    <property type="match status" value="1"/>
</dbReference>
<evidence type="ECO:0000256" key="4">
    <source>
        <dbReference type="ARBA" id="ARBA00022723"/>
    </source>
</evidence>
<feature type="site" description="Transition state stabilizer" evidence="10">
    <location>
        <position position="133"/>
    </location>
</feature>
<feature type="domain" description="Endonuclease/exonuclease/phosphatase" evidence="11">
    <location>
        <begin position="7"/>
        <end position="200"/>
    </location>
</feature>
<dbReference type="AlphaFoldDB" id="A0A3Q2QH20"/>
<evidence type="ECO:0000256" key="2">
    <source>
        <dbReference type="ARBA" id="ARBA00007092"/>
    </source>
</evidence>
<proteinExistence type="inferred from homology"/>
<evidence type="ECO:0000256" key="7">
    <source>
        <dbReference type="ARBA" id="ARBA00022842"/>
    </source>
</evidence>
<evidence type="ECO:0000256" key="8">
    <source>
        <dbReference type="ARBA" id="ARBA00023204"/>
    </source>
</evidence>
<dbReference type="GO" id="GO:0008081">
    <property type="term" value="F:phosphoric diester hydrolase activity"/>
    <property type="evidence" value="ECO:0007669"/>
    <property type="project" value="TreeGrafter"/>
</dbReference>
<reference evidence="12" key="2">
    <citation type="submission" date="2025-09" db="UniProtKB">
        <authorList>
            <consortium name="Ensembl"/>
        </authorList>
    </citation>
    <scope>IDENTIFICATION</scope>
</reference>
<dbReference type="EC" id="3.1.11.2" evidence="3"/>
<dbReference type="Proteomes" id="UP000265000">
    <property type="component" value="Unplaced"/>
</dbReference>
<dbReference type="GO" id="GO:0046872">
    <property type="term" value="F:metal ion binding"/>
    <property type="evidence" value="ECO:0007669"/>
    <property type="project" value="UniProtKB-KW"/>
</dbReference>
<protein>
    <recommendedName>
        <fullName evidence="3">exodeoxyribonuclease III</fullName>
        <ecNumber evidence="3">3.1.11.2</ecNumber>
    </recommendedName>
</protein>
<dbReference type="SUPFAM" id="SSF56219">
    <property type="entry name" value="DNase I-like"/>
    <property type="match status" value="1"/>
</dbReference>
<keyword evidence="13" id="KW-1185">Reference proteome</keyword>
<reference evidence="12" key="1">
    <citation type="submission" date="2025-08" db="UniProtKB">
        <authorList>
            <consortium name="Ensembl"/>
        </authorList>
    </citation>
    <scope>IDENTIFICATION</scope>
</reference>
<keyword evidence="8" id="KW-0234">DNA repair</keyword>
<keyword evidence="5" id="KW-0227">DNA damage</keyword>
<dbReference type="Pfam" id="PF03372">
    <property type="entry name" value="Exo_endo_phos"/>
    <property type="match status" value="1"/>
</dbReference>
<keyword evidence="9" id="KW-0464">Manganese</keyword>
<dbReference type="GO" id="GO:0006284">
    <property type="term" value="P:base-excision repair"/>
    <property type="evidence" value="ECO:0007669"/>
    <property type="project" value="TreeGrafter"/>
</dbReference>
<accession>A0A3Q2QH20</accession>
<dbReference type="InterPro" id="IPR005135">
    <property type="entry name" value="Endo/exonuclease/phosphatase"/>
</dbReference>
<evidence type="ECO:0000259" key="11">
    <source>
        <dbReference type="Pfam" id="PF03372"/>
    </source>
</evidence>
<feature type="binding site" evidence="9">
    <location>
        <position position="131"/>
    </location>
    <ligand>
        <name>Mg(2+)</name>
        <dbReference type="ChEBI" id="CHEBI:18420"/>
        <label>1</label>
    </ligand>
</feature>
<keyword evidence="4 9" id="KW-0479">Metal-binding</keyword>
<evidence type="ECO:0000313" key="12">
    <source>
        <dbReference type="Ensembl" id="ENSFHEP00000026501.1"/>
    </source>
</evidence>
<comment type="cofactor">
    <cofactor evidence="9">
        <name>Mg(2+)</name>
        <dbReference type="ChEBI" id="CHEBI:18420"/>
    </cofactor>
    <cofactor evidence="9">
        <name>Mn(2+)</name>
        <dbReference type="ChEBI" id="CHEBI:29035"/>
    </cofactor>
    <text evidence="9">Probably binds two magnesium or manganese ions per subunit.</text>
</comment>
<dbReference type="Ensembl" id="ENSFHET00000002537.1">
    <property type="protein sequence ID" value="ENSFHEP00000026501.1"/>
    <property type="gene ID" value="ENSFHEG00000009391.1"/>
</dbReference>
<dbReference type="GeneTree" id="ENSGT00940000177017"/>
<dbReference type="InterPro" id="IPR036691">
    <property type="entry name" value="Endo/exonu/phosph_ase_sf"/>
</dbReference>
<dbReference type="STRING" id="8078.ENSFHEP00000026501"/>
<dbReference type="GO" id="GO:0005634">
    <property type="term" value="C:nucleus"/>
    <property type="evidence" value="ECO:0007669"/>
    <property type="project" value="TreeGrafter"/>
</dbReference>
<evidence type="ECO:0000256" key="5">
    <source>
        <dbReference type="ARBA" id="ARBA00022763"/>
    </source>
</evidence>